<name>A0A439CYT9_9PEZI</name>
<feature type="compositionally biased region" description="Low complexity" evidence="5">
    <location>
        <begin position="32"/>
        <end position="42"/>
    </location>
</feature>
<evidence type="ECO:0000313" key="6">
    <source>
        <dbReference type="EMBL" id="RWA07379.1"/>
    </source>
</evidence>
<dbReference type="PANTHER" id="PTHR39136:SF1">
    <property type="entry name" value="ALTERED INHERITANCE OF MITOCHONDRIA PROTEIN 11"/>
    <property type="match status" value="1"/>
</dbReference>
<gene>
    <name evidence="4" type="primary">AIM11</name>
    <name evidence="6" type="ORF">EKO27_g7719</name>
</gene>
<dbReference type="EMBL" id="RYZI01000262">
    <property type="protein sequence ID" value="RWA07379.1"/>
    <property type="molecule type" value="Genomic_DNA"/>
</dbReference>
<reference evidence="6 7" key="1">
    <citation type="submission" date="2018-12" db="EMBL/GenBank/DDBJ databases">
        <title>Draft genome sequence of Xylaria grammica IHI A82.</title>
        <authorList>
            <person name="Buettner E."/>
            <person name="Kellner H."/>
        </authorList>
    </citation>
    <scope>NUCLEOTIDE SEQUENCE [LARGE SCALE GENOMIC DNA]</scope>
    <source>
        <strain evidence="6 7">IHI A82</strain>
    </source>
</reference>
<comment type="similarity">
    <text evidence="4">Belongs to the AIM11 family.</text>
</comment>
<organism evidence="6 7">
    <name type="scientific">Xylaria grammica</name>
    <dbReference type="NCBI Taxonomy" id="363999"/>
    <lineage>
        <taxon>Eukaryota</taxon>
        <taxon>Fungi</taxon>
        <taxon>Dikarya</taxon>
        <taxon>Ascomycota</taxon>
        <taxon>Pezizomycotina</taxon>
        <taxon>Sordariomycetes</taxon>
        <taxon>Xylariomycetidae</taxon>
        <taxon>Xylariales</taxon>
        <taxon>Xylariaceae</taxon>
        <taxon>Xylaria</taxon>
    </lineage>
</organism>
<evidence type="ECO:0000256" key="1">
    <source>
        <dbReference type="ARBA" id="ARBA00022692"/>
    </source>
</evidence>
<dbReference type="AlphaFoldDB" id="A0A439CYT9"/>
<dbReference type="PANTHER" id="PTHR39136">
    <property type="entry name" value="ALTERED INHERITANCE OF MITOCHONDRIA PROTEIN 11"/>
    <property type="match status" value="1"/>
</dbReference>
<comment type="subcellular location">
    <subcellularLocation>
        <location evidence="4">Membrane</location>
        <topology evidence="4">Multi-pass membrane protein</topology>
    </subcellularLocation>
</comment>
<keyword evidence="7" id="KW-1185">Reference proteome</keyword>
<accession>A0A439CYT9</accession>
<dbReference type="Proteomes" id="UP000286045">
    <property type="component" value="Unassembled WGS sequence"/>
</dbReference>
<dbReference type="InterPro" id="IPR038814">
    <property type="entry name" value="AIM11"/>
</dbReference>
<sequence>MWSFGTTMTMPKDSESASNPPAQPRFEPSLDPIPRTASTASSSPPPPLSETRSVLSQRSLKQLGLFFAGASFLSLATLVTRRSVARKHMATLPKFYTQSNRPVNKIGSDSSLIALEALNLATLNVVGFAIMMTGGVSWAFDISSIDDLRGMARKHIGPSGGRTDEEAERELEEWVAKVLLRKEKQQEVEASPPATATATTTTKGKGN</sequence>
<evidence type="ECO:0000256" key="4">
    <source>
        <dbReference type="RuleBase" id="RU367098"/>
    </source>
</evidence>
<dbReference type="STRING" id="363999.A0A439CYT9"/>
<proteinExistence type="inferred from homology"/>
<protein>
    <recommendedName>
        <fullName evidence="4">Altered inheritance of mitochondria protein 11</fullName>
    </recommendedName>
</protein>
<dbReference type="GO" id="GO:0005739">
    <property type="term" value="C:mitochondrion"/>
    <property type="evidence" value="ECO:0007669"/>
    <property type="project" value="TreeGrafter"/>
</dbReference>
<keyword evidence="3 4" id="KW-0472">Membrane</keyword>
<feature type="transmembrane region" description="Helical" evidence="4">
    <location>
        <begin position="63"/>
        <end position="80"/>
    </location>
</feature>
<evidence type="ECO:0000256" key="5">
    <source>
        <dbReference type="SAM" id="MobiDB-lite"/>
    </source>
</evidence>
<dbReference type="GO" id="GO:0016020">
    <property type="term" value="C:membrane"/>
    <property type="evidence" value="ECO:0007669"/>
    <property type="project" value="UniProtKB-SubCell"/>
</dbReference>
<feature type="region of interest" description="Disordered" evidence="5">
    <location>
        <begin position="1"/>
        <end position="54"/>
    </location>
</feature>
<evidence type="ECO:0000256" key="3">
    <source>
        <dbReference type="ARBA" id="ARBA00023136"/>
    </source>
</evidence>
<evidence type="ECO:0000256" key="2">
    <source>
        <dbReference type="ARBA" id="ARBA00022989"/>
    </source>
</evidence>
<keyword evidence="1 4" id="KW-0812">Transmembrane</keyword>
<feature type="region of interest" description="Disordered" evidence="5">
    <location>
        <begin position="182"/>
        <end position="207"/>
    </location>
</feature>
<evidence type="ECO:0000313" key="7">
    <source>
        <dbReference type="Proteomes" id="UP000286045"/>
    </source>
</evidence>
<keyword evidence="2 4" id="KW-1133">Transmembrane helix</keyword>
<comment type="caution">
    <text evidence="6">The sequence shown here is derived from an EMBL/GenBank/DDBJ whole genome shotgun (WGS) entry which is preliminary data.</text>
</comment>
<feature type="compositionally biased region" description="Low complexity" evidence="5">
    <location>
        <begin position="194"/>
        <end position="207"/>
    </location>
</feature>